<sequence length="113" mass="12709">MILQRAHQIVKAIFPDSCYHEGALKEAGLYYRFDGVRPAPLAAFEVATRLFFGFIESPGAEESLQTIDGLLARLTCAPAFEDGRVYFESAGLVQEVGFFGLWEMRFKVKLLKE</sequence>
<organism evidence="1 2">
    <name type="scientific">Helicobacter gastrocanis</name>
    <dbReference type="NCBI Taxonomy" id="2849641"/>
    <lineage>
        <taxon>Bacteria</taxon>
        <taxon>Pseudomonadati</taxon>
        <taxon>Campylobacterota</taxon>
        <taxon>Epsilonproteobacteria</taxon>
        <taxon>Campylobacterales</taxon>
        <taxon>Helicobacteraceae</taxon>
        <taxon>Helicobacter</taxon>
    </lineage>
</organism>
<evidence type="ECO:0000313" key="1">
    <source>
        <dbReference type="EMBL" id="BCZ18068.1"/>
    </source>
</evidence>
<dbReference type="RefSeq" id="WP_221279325.1">
    <property type="nucleotide sequence ID" value="NZ_AP024814.1"/>
</dbReference>
<proteinExistence type="predicted"/>
<accession>A0ABM7SBP7</accession>
<keyword evidence="2" id="KW-1185">Reference proteome</keyword>
<reference evidence="1 2" key="1">
    <citation type="submission" date="2021-07" db="EMBL/GenBank/DDBJ databases">
        <title>Novel Helicobacter sp. Isolated from a dog.</title>
        <authorList>
            <person name="Rimbara E."/>
            <person name="Suzuki M."/>
        </authorList>
    </citation>
    <scope>NUCLEOTIDE SEQUENCE [LARGE SCALE GENOMIC DNA]</scope>
    <source>
        <strain evidence="2">NHP19-003</strain>
    </source>
</reference>
<dbReference type="EMBL" id="AP024814">
    <property type="protein sequence ID" value="BCZ18068.1"/>
    <property type="molecule type" value="Genomic_DNA"/>
</dbReference>
<name>A0ABM7SBP7_9HELI</name>
<evidence type="ECO:0000313" key="2">
    <source>
        <dbReference type="Proteomes" id="UP000826775"/>
    </source>
</evidence>
<dbReference type="Proteomes" id="UP000826775">
    <property type="component" value="Chromosome"/>
</dbReference>
<protein>
    <submittedName>
        <fullName evidence="1">Uncharacterized protein</fullName>
    </submittedName>
</protein>
<gene>
    <name evidence="1" type="ORF">NHP190003_13500</name>
</gene>